<organism evidence="4 5">
    <name type="scientific">Aliterella atlantica CENA595</name>
    <dbReference type="NCBI Taxonomy" id="1618023"/>
    <lineage>
        <taxon>Bacteria</taxon>
        <taxon>Bacillati</taxon>
        <taxon>Cyanobacteriota</taxon>
        <taxon>Cyanophyceae</taxon>
        <taxon>Chroococcidiopsidales</taxon>
        <taxon>Aliterellaceae</taxon>
        <taxon>Aliterella</taxon>
    </lineage>
</organism>
<evidence type="ECO:0000313" key="4">
    <source>
        <dbReference type="EMBL" id="KJH72848.1"/>
    </source>
</evidence>
<feature type="region of interest" description="Disordered" evidence="2">
    <location>
        <begin position="1"/>
        <end position="60"/>
    </location>
</feature>
<dbReference type="InterPro" id="IPR008462">
    <property type="entry name" value="CsbD"/>
</dbReference>
<comment type="similarity">
    <text evidence="1">Belongs to the UPF0337 (CsbD) family.</text>
</comment>
<gene>
    <name evidence="4" type="ORF">UH38_04680</name>
</gene>
<name>A0A0D8ZVP9_9CYAN</name>
<keyword evidence="5" id="KW-1185">Reference proteome</keyword>
<reference evidence="4 5" key="1">
    <citation type="submission" date="2015-02" db="EMBL/GenBank/DDBJ databases">
        <title>Draft genome of a novel marine cyanobacterium (Chroococcales) isolated from South Atlantic Ocean.</title>
        <authorList>
            <person name="Rigonato J."/>
            <person name="Alvarenga D.O."/>
            <person name="Branco L.H."/>
            <person name="Varani A.M."/>
            <person name="Brandini F.P."/>
            <person name="Fiore M.F."/>
        </authorList>
    </citation>
    <scope>NUCLEOTIDE SEQUENCE [LARGE SCALE GENOMIC DNA]</scope>
    <source>
        <strain evidence="4 5">CENA595</strain>
    </source>
</reference>
<dbReference type="PATRIC" id="fig|1618023.3.peg.809"/>
<proteinExistence type="inferred from homology"/>
<comment type="caution">
    <text evidence="4">The sequence shown here is derived from an EMBL/GenBank/DDBJ whole genome shotgun (WGS) entry which is preliminary data.</text>
</comment>
<accession>A0A0D8ZVP9</accession>
<feature type="compositionally biased region" description="Basic and acidic residues" evidence="2">
    <location>
        <begin position="1"/>
        <end position="18"/>
    </location>
</feature>
<dbReference type="EMBL" id="JYON01000003">
    <property type="protein sequence ID" value="KJH72848.1"/>
    <property type="molecule type" value="Genomic_DNA"/>
</dbReference>
<evidence type="ECO:0000256" key="2">
    <source>
        <dbReference type="SAM" id="MobiDB-lite"/>
    </source>
</evidence>
<dbReference type="Pfam" id="PF05532">
    <property type="entry name" value="CsbD"/>
    <property type="match status" value="1"/>
</dbReference>
<dbReference type="OrthoDB" id="465089at2"/>
<feature type="domain" description="CsbD-like" evidence="3">
    <location>
        <begin position="5"/>
        <end position="57"/>
    </location>
</feature>
<dbReference type="RefSeq" id="WP_045053463.1">
    <property type="nucleotide sequence ID" value="NZ_CAWMDP010000011.1"/>
</dbReference>
<dbReference type="SUPFAM" id="SSF69047">
    <property type="entry name" value="Hypothetical protein YjbJ"/>
    <property type="match status" value="1"/>
</dbReference>
<dbReference type="AlphaFoldDB" id="A0A0D8ZVP9"/>
<protein>
    <recommendedName>
        <fullName evidence="3">CsbD-like domain-containing protein</fullName>
    </recommendedName>
</protein>
<dbReference type="Proteomes" id="UP000032452">
    <property type="component" value="Unassembled WGS sequence"/>
</dbReference>
<dbReference type="STRING" id="1618023.UH38_04680"/>
<dbReference type="Gene3D" id="1.10.1470.10">
    <property type="entry name" value="YjbJ"/>
    <property type="match status" value="1"/>
</dbReference>
<feature type="compositionally biased region" description="Basic and acidic residues" evidence="2">
    <location>
        <begin position="29"/>
        <end position="60"/>
    </location>
</feature>
<evidence type="ECO:0000256" key="1">
    <source>
        <dbReference type="ARBA" id="ARBA00009129"/>
    </source>
</evidence>
<dbReference type="InterPro" id="IPR036629">
    <property type="entry name" value="YjbJ_sf"/>
</dbReference>
<sequence>MGLDDRAKAAAKNIEGKAQEAWGNVTGDPEDKAEGKAKQAESEVRHGVEDVKDNIKEKLD</sequence>
<evidence type="ECO:0000259" key="3">
    <source>
        <dbReference type="Pfam" id="PF05532"/>
    </source>
</evidence>
<evidence type="ECO:0000313" key="5">
    <source>
        <dbReference type="Proteomes" id="UP000032452"/>
    </source>
</evidence>